<accession>A0A0M9VXH1</accession>
<dbReference type="AlphaFoldDB" id="A0A0M9VXH1"/>
<proteinExistence type="predicted"/>
<sequence length="61" mass="7145">MCMQVDKQWACGHVGFSHILWCEQLFKSCKGTSAKHHILFEPGECDDCQRRRNLPKPWKAK</sequence>
<organism evidence="1 2">
    <name type="scientific">Escovopsis weberi</name>
    <dbReference type="NCBI Taxonomy" id="150374"/>
    <lineage>
        <taxon>Eukaryota</taxon>
        <taxon>Fungi</taxon>
        <taxon>Dikarya</taxon>
        <taxon>Ascomycota</taxon>
        <taxon>Pezizomycotina</taxon>
        <taxon>Sordariomycetes</taxon>
        <taxon>Hypocreomycetidae</taxon>
        <taxon>Hypocreales</taxon>
        <taxon>Hypocreaceae</taxon>
        <taxon>Escovopsis</taxon>
    </lineage>
</organism>
<dbReference type="EMBL" id="LGSR01000002">
    <property type="protein sequence ID" value="KOS23019.1"/>
    <property type="molecule type" value="Genomic_DNA"/>
</dbReference>
<keyword evidence="2" id="KW-1185">Reference proteome</keyword>
<evidence type="ECO:0000313" key="1">
    <source>
        <dbReference type="EMBL" id="KOS23019.1"/>
    </source>
</evidence>
<comment type="caution">
    <text evidence="1">The sequence shown here is derived from an EMBL/GenBank/DDBJ whole genome shotgun (WGS) entry which is preliminary data.</text>
</comment>
<reference evidence="1 2" key="1">
    <citation type="submission" date="2015-07" db="EMBL/GenBank/DDBJ databases">
        <title>The genome of the fungus Escovopsis weberi, a specialized disease agent of ant agriculture.</title>
        <authorList>
            <person name="de Man T.J."/>
            <person name="Stajich J.E."/>
            <person name="Kubicek C.P."/>
            <person name="Chenthamara K."/>
            <person name="Atanasova L."/>
            <person name="Druzhinina I.S."/>
            <person name="Birnbaum S."/>
            <person name="Barribeau S.M."/>
            <person name="Teiling C."/>
            <person name="Suen G."/>
            <person name="Currie C."/>
            <person name="Gerardo N.M."/>
        </authorList>
    </citation>
    <scope>NUCLEOTIDE SEQUENCE [LARGE SCALE GENOMIC DNA]</scope>
</reference>
<dbReference type="OrthoDB" id="4903094at2759"/>
<protein>
    <submittedName>
        <fullName evidence="1">Uncharacterized protein</fullName>
    </submittedName>
</protein>
<evidence type="ECO:0000313" key="2">
    <source>
        <dbReference type="Proteomes" id="UP000053831"/>
    </source>
</evidence>
<name>A0A0M9VXH1_ESCWE</name>
<gene>
    <name evidence="1" type="ORF">ESCO_003805</name>
</gene>
<dbReference type="Proteomes" id="UP000053831">
    <property type="component" value="Unassembled WGS sequence"/>
</dbReference>